<dbReference type="Gene3D" id="3.30.1330.40">
    <property type="entry name" value="RutC-like"/>
    <property type="match status" value="1"/>
</dbReference>
<accession>A0A1H2PNF8</accession>
<dbReference type="EMBL" id="FNLO01000004">
    <property type="protein sequence ID" value="SDV48185.1"/>
    <property type="molecule type" value="Genomic_DNA"/>
</dbReference>
<dbReference type="GO" id="GO:0005829">
    <property type="term" value="C:cytosol"/>
    <property type="evidence" value="ECO:0007669"/>
    <property type="project" value="TreeGrafter"/>
</dbReference>
<dbReference type="OrthoDB" id="8655901at2"/>
<dbReference type="CDD" id="cd00448">
    <property type="entry name" value="YjgF_YER057c_UK114_family"/>
    <property type="match status" value="1"/>
</dbReference>
<keyword evidence="3" id="KW-1185">Reference proteome</keyword>
<gene>
    <name evidence="2" type="ORF">SAMN05216551_104232</name>
</gene>
<dbReference type="Proteomes" id="UP000243719">
    <property type="component" value="Unassembled WGS sequence"/>
</dbReference>
<evidence type="ECO:0000313" key="3">
    <source>
        <dbReference type="Proteomes" id="UP000243719"/>
    </source>
</evidence>
<reference evidence="3" key="1">
    <citation type="submission" date="2016-09" db="EMBL/GenBank/DDBJ databases">
        <authorList>
            <person name="Varghese N."/>
            <person name="Submissions S."/>
        </authorList>
    </citation>
    <scope>NUCLEOTIDE SEQUENCE [LARGE SCALE GENOMIC DNA]</scope>
    <source>
        <strain evidence="3">JS23</strain>
    </source>
</reference>
<dbReference type="InterPro" id="IPR035959">
    <property type="entry name" value="RutC-like_sf"/>
</dbReference>
<sequence length="126" mass="13698">MKTLDIGLPQHSQPFSWAVQTQSIVFTAHGPIRADGTLDDGSIEVQTRLTFDNLRRAAEAAGGSLRDVAQVLIYMKDVTDMPAIDAIYREYFSAPYPNRSSVGVAGFVHPGMKIEIVAYIAVGDKA</sequence>
<proteinExistence type="inferred from homology"/>
<dbReference type="PANTHER" id="PTHR11803:SF58">
    <property type="entry name" value="PROTEIN HMF1-RELATED"/>
    <property type="match status" value="1"/>
</dbReference>
<dbReference type="RefSeq" id="WP_091907136.1">
    <property type="nucleotide sequence ID" value="NZ_FNLO01000004.1"/>
</dbReference>
<name>A0A1H2PNF8_9BURK</name>
<dbReference type="PANTHER" id="PTHR11803">
    <property type="entry name" value="2-IMINOBUTANOATE/2-IMINOPROPANOATE DEAMINASE RIDA"/>
    <property type="match status" value="1"/>
</dbReference>
<organism evidence="2 3">
    <name type="scientific">Chitinasiproducens palmae</name>
    <dbReference type="NCBI Taxonomy" id="1770053"/>
    <lineage>
        <taxon>Bacteria</taxon>
        <taxon>Pseudomonadati</taxon>
        <taxon>Pseudomonadota</taxon>
        <taxon>Betaproteobacteria</taxon>
        <taxon>Burkholderiales</taxon>
        <taxon>Burkholderiaceae</taxon>
        <taxon>Chitinasiproducens</taxon>
    </lineage>
</organism>
<dbReference type="SUPFAM" id="SSF55298">
    <property type="entry name" value="YjgF-like"/>
    <property type="match status" value="1"/>
</dbReference>
<dbReference type="Pfam" id="PF01042">
    <property type="entry name" value="Ribonuc_L-PSP"/>
    <property type="match status" value="1"/>
</dbReference>
<dbReference type="GO" id="GO:0019239">
    <property type="term" value="F:deaminase activity"/>
    <property type="evidence" value="ECO:0007669"/>
    <property type="project" value="TreeGrafter"/>
</dbReference>
<dbReference type="InterPro" id="IPR006175">
    <property type="entry name" value="YjgF/YER057c/UK114"/>
</dbReference>
<dbReference type="STRING" id="1770053.SAMN05216551_104232"/>
<evidence type="ECO:0000256" key="1">
    <source>
        <dbReference type="ARBA" id="ARBA00010552"/>
    </source>
</evidence>
<protein>
    <submittedName>
        <fullName evidence="2">Enamine deaminase RidA, house cleaning of reactive enamine intermediates, YjgF/YER057c/UK114 family</fullName>
    </submittedName>
</protein>
<evidence type="ECO:0000313" key="2">
    <source>
        <dbReference type="EMBL" id="SDV48185.1"/>
    </source>
</evidence>
<dbReference type="AlphaFoldDB" id="A0A1H2PNF8"/>
<comment type="similarity">
    <text evidence="1">Belongs to the RutC family.</text>
</comment>